<sequence>MDATTWIDLLRHGQPVGGRRYRGQRDDPLSERGWEQMWHAVSGATPWQQIISSPLIRCHAFAQALSERLEIPLVADERLRELGYGQWEGKSPAQLKEHDPQILSRYFHDPYTHRPPGAEYIGDFISRVAAAYDEALSLHRGKHLLIVAHAGVIRAIIARELKAPPEALFRMHVETAHLSRIRIDGERPPTLMFHGRDRV</sequence>
<dbReference type="GO" id="GO:0005737">
    <property type="term" value="C:cytoplasm"/>
    <property type="evidence" value="ECO:0007669"/>
    <property type="project" value="TreeGrafter"/>
</dbReference>
<name>A0A6N4DUM5_9GAMM</name>
<dbReference type="Gene3D" id="3.40.50.1240">
    <property type="entry name" value="Phosphoglycerate mutase-like"/>
    <property type="match status" value="1"/>
</dbReference>
<dbReference type="InterPro" id="IPR013078">
    <property type="entry name" value="His_Pase_superF_clade-1"/>
</dbReference>
<dbReference type="PANTHER" id="PTHR48100:SF1">
    <property type="entry name" value="HISTIDINE PHOSPHATASE FAMILY PROTEIN-RELATED"/>
    <property type="match status" value="1"/>
</dbReference>
<protein>
    <submittedName>
        <fullName evidence="1">Histidine phosphatase family protein</fullName>
    </submittedName>
</protein>
<dbReference type="Pfam" id="PF00300">
    <property type="entry name" value="His_Phos_1"/>
    <property type="match status" value="1"/>
</dbReference>
<evidence type="ECO:0000313" key="2">
    <source>
        <dbReference type="Proteomes" id="UP000250928"/>
    </source>
</evidence>
<accession>A0A6N4DUM5</accession>
<dbReference type="CDD" id="cd07067">
    <property type="entry name" value="HP_PGM_like"/>
    <property type="match status" value="1"/>
</dbReference>
<dbReference type="SUPFAM" id="SSF53254">
    <property type="entry name" value="Phosphoglycerate mutase-like"/>
    <property type="match status" value="1"/>
</dbReference>
<dbReference type="Proteomes" id="UP000250928">
    <property type="component" value="Unassembled WGS sequence"/>
</dbReference>
<proteinExistence type="predicted"/>
<reference evidence="1 2" key="1">
    <citation type="submission" date="2018-01" db="EMBL/GenBank/DDBJ databases">
        <title>Novel co-symbiosis in the lucinid bivalve Phacoides pectinatus.</title>
        <authorList>
            <person name="Lim S.J."/>
            <person name="Davis B.G."/>
            <person name="Gill D.E."/>
            <person name="Engel A.S."/>
            <person name="Anderson L.C."/>
            <person name="Campbell B.J."/>
        </authorList>
    </citation>
    <scope>NUCLEOTIDE SEQUENCE [LARGE SCALE GENOMIC DNA]</scope>
    <source>
        <strain evidence="1">N3_P5</strain>
    </source>
</reference>
<dbReference type="PANTHER" id="PTHR48100">
    <property type="entry name" value="BROAD-SPECIFICITY PHOSPHATASE YOR283W-RELATED"/>
    <property type="match status" value="1"/>
</dbReference>
<comment type="caution">
    <text evidence="1">The sequence shown here is derived from an EMBL/GenBank/DDBJ whole genome shotgun (WGS) entry which is preliminary data.</text>
</comment>
<dbReference type="InterPro" id="IPR029033">
    <property type="entry name" value="His_PPase_superfam"/>
</dbReference>
<evidence type="ECO:0000313" key="1">
    <source>
        <dbReference type="EMBL" id="PUE01432.1"/>
    </source>
</evidence>
<dbReference type="EMBL" id="PQCO01000201">
    <property type="protein sequence ID" value="PUE01432.1"/>
    <property type="molecule type" value="Genomic_DNA"/>
</dbReference>
<dbReference type="PIRSF" id="PIRSF000709">
    <property type="entry name" value="6PFK_2-Ptase"/>
    <property type="match status" value="1"/>
</dbReference>
<dbReference type="SMART" id="SM00855">
    <property type="entry name" value="PGAM"/>
    <property type="match status" value="1"/>
</dbReference>
<gene>
    <name evidence="1" type="ORF">C3L24_07905</name>
</gene>
<organism evidence="1 2">
    <name type="scientific">Candidatus Sedimenticola endophacoides</name>
    <dbReference type="NCBI Taxonomy" id="2548426"/>
    <lineage>
        <taxon>Bacteria</taxon>
        <taxon>Pseudomonadati</taxon>
        <taxon>Pseudomonadota</taxon>
        <taxon>Gammaproteobacteria</taxon>
        <taxon>Chromatiales</taxon>
        <taxon>Sedimenticolaceae</taxon>
        <taxon>Sedimenticola</taxon>
    </lineage>
</organism>
<dbReference type="AlphaFoldDB" id="A0A6N4DUM5"/>
<dbReference type="InterPro" id="IPR050275">
    <property type="entry name" value="PGM_Phosphatase"/>
</dbReference>
<dbReference type="GO" id="GO:0016791">
    <property type="term" value="F:phosphatase activity"/>
    <property type="evidence" value="ECO:0007669"/>
    <property type="project" value="TreeGrafter"/>
</dbReference>